<sequence length="140" mass="15781">MTDPRSGDVWRYPYLWSWQAERGETEGRKPRPVTLAAVIPIPGTPTALYLLPITSLPPDEDRDALEIPVTETRRAGLTDAQPLWIILDEHNRDTLETSFHFEHDGRLGAFSKAFLAQIAKRFHAACLRRGTTSGVDQTKN</sequence>
<dbReference type="EMBL" id="VXRY01000077">
    <property type="protein sequence ID" value="MXY32852.1"/>
    <property type="molecule type" value="Genomic_DNA"/>
</dbReference>
<evidence type="ECO:0008006" key="2">
    <source>
        <dbReference type="Google" id="ProtNLM"/>
    </source>
</evidence>
<protein>
    <recommendedName>
        <fullName evidence="2">Type II toxin-antitoxin system PemK/MazF family toxin</fullName>
    </recommendedName>
</protein>
<evidence type="ECO:0000313" key="1">
    <source>
        <dbReference type="EMBL" id="MXY32852.1"/>
    </source>
</evidence>
<dbReference type="AlphaFoldDB" id="A0A6B0XYY6"/>
<proteinExistence type="predicted"/>
<comment type="caution">
    <text evidence="1">The sequence shown here is derived from an EMBL/GenBank/DDBJ whole genome shotgun (WGS) entry which is preliminary data.</text>
</comment>
<name>A0A6B0XYY6_9RHOB</name>
<reference evidence="1" key="1">
    <citation type="submission" date="2019-09" db="EMBL/GenBank/DDBJ databases">
        <title>Characterisation of the sponge microbiome using genome-centric metagenomics.</title>
        <authorList>
            <person name="Engelberts J.P."/>
            <person name="Robbins S.J."/>
            <person name="De Goeij J.M."/>
            <person name="Aranda M."/>
            <person name="Bell S.C."/>
            <person name="Webster N.S."/>
        </authorList>
    </citation>
    <scope>NUCLEOTIDE SEQUENCE</scope>
    <source>
        <strain evidence="1">SB0664_bin_43</strain>
    </source>
</reference>
<accession>A0A6B0XYY6</accession>
<organism evidence="1">
    <name type="scientific">Boseongicola sp. SB0664_bin_43</name>
    <dbReference type="NCBI Taxonomy" id="2604844"/>
    <lineage>
        <taxon>Bacteria</taxon>
        <taxon>Pseudomonadati</taxon>
        <taxon>Pseudomonadota</taxon>
        <taxon>Alphaproteobacteria</taxon>
        <taxon>Rhodobacterales</taxon>
        <taxon>Paracoccaceae</taxon>
        <taxon>Boseongicola</taxon>
    </lineage>
</organism>
<gene>
    <name evidence="1" type="ORF">F4Y60_01930</name>
</gene>